<keyword evidence="2" id="KW-0489">Methyltransferase</keyword>
<evidence type="ECO:0000313" key="3">
    <source>
        <dbReference type="Proteomes" id="UP000746471"/>
    </source>
</evidence>
<dbReference type="SUPFAM" id="SSF53335">
    <property type="entry name" value="S-adenosyl-L-methionine-dependent methyltransferases"/>
    <property type="match status" value="1"/>
</dbReference>
<name>A0ABS5PR79_9FIRM</name>
<evidence type="ECO:0000259" key="1">
    <source>
        <dbReference type="Pfam" id="PF08241"/>
    </source>
</evidence>
<dbReference type="PANTHER" id="PTHR43464">
    <property type="entry name" value="METHYLTRANSFERASE"/>
    <property type="match status" value="1"/>
</dbReference>
<comment type="caution">
    <text evidence="2">The sequence shown here is derived from an EMBL/GenBank/DDBJ whole genome shotgun (WGS) entry which is preliminary data.</text>
</comment>
<feature type="domain" description="Methyltransferase type 11" evidence="1">
    <location>
        <begin position="62"/>
        <end position="154"/>
    </location>
</feature>
<keyword evidence="3" id="KW-1185">Reference proteome</keyword>
<dbReference type="InterPro" id="IPR013216">
    <property type="entry name" value="Methyltransf_11"/>
</dbReference>
<proteinExistence type="predicted"/>
<dbReference type="InterPro" id="IPR029063">
    <property type="entry name" value="SAM-dependent_MTases_sf"/>
</dbReference>
<dbReference type="Pfam" id="PF08241">
    <property type="entry name" value="Methyltransf_11"/>
    <property type="match status" value="1"/>
</dbReference>
<dbReference type="GO" id="GO:0008168">
    <property type="term" value="F:methyltransferase activity"/>
    <property type="evidence" value="ECO:0007669"/>
    <property type="project" value="UniProtKB-KW"/>
</dbReference>
<dbReference type="Gene3D" id="3.40.50.150">
    <property type="entry name" value="Vaccinia Virus protein VP39"/>
    <property type="match status" value="1"/>
</dbReference>
<sequence length="273" mass="30510">MSTLQHHRVWNQAAYDAWLNKYGEPEVYASKLAQKPLKALGTLIPHFGDIHGKKILNLMGSNGAKALCLALLGADVTVVDFSEANRQYAEAMCKSQNVAIHYIVSDVCAYDDVSASQSYDIVFAEMGILHYFTDLSDFLQIPMRYLKPGGHFIIRDFHPVSTKLIVSRGSTAKIRKHKVEGDYFSSELTAQPSALSKYKTSDSRQADTNPDDDQTVWLRHWTLGEIVTAAAKSGLWIQQLIEEPNLSSEQFDRGIPKTFILTANKPSQSSERI</sequence>
<dbReference type="RefSeq" id="WP_213237254.1">
    <property type="nucleotide sequence ID" value="NZ_JAHBCL010000020.1"/>
</dbReference>
<dbReference type="CDD" id="cd02440">
    <property type="entry name" value="AdoMet_MTases"/>
    <property type="match status" value="1"/>
</dbReference>
<keyword evidence="2" id="KW-0808">Transferase</keyword>
<dbReference type="EMBL" id="JAHBCL010000020">
    <property type="protein sequence ID" value="MBS7527392.1"/>
    <property type="molecule type" value="Genomic_DNA"/>
</dbReference>
<gene>
    <name evidence="2" type="ORF">KHM83_11975</name>
</gene>
<evidence type="ECO:0000313" key="2">
    <source>
        <dbReference type="EMBL" id="MBS7527392.1"/>
    </source>
</evidence>
<organism evidence="2 3">
    <name type="scientific">Fusibacter paucivorans</name>
    <dbReference type="NCBI Taxonomy" id="76009"/>
    <lineage>
        <taxon>Bacteria</taxon>
        <taxon>Bacillati</taxon>
        <taxon>Bacillota</taxon>
        <taxon>Clostridia</taxon>
        <taxon>Eubacteriales</taxon>
        <taxon>Eubacteriales Family XII. Incertae Sedis</taxon>
        <taxon>Fusibacter</taxon>
    </lineage>
</organism>
<protein>
    <submittedName>
        <fullName evidence="2">Class I SAM-dependent methyltransferase</fullName>
    </submittedName>
</protein>
<accession>A0ABS5PR79</accession>
<dbReference type="PANTHER" id="PTHR43464:SF23">
    <property type="entry name" value="JUVENILE HORMONE ACID O-METHYLTRANSFERASE"/>
    <property type="match status" value="1"/>
</dbReference>
<dbReference type="Proteomes" id="UP000746471">
    <property type="component" value="Unassembled WGS sequence"/>
</dbReference>
<reference evidence="2 3" key="1">
    <citation type="submission" date="2021-05" db="EMBL/GenBank/DDBJ databases">
        <title>Fusibacter ferrireducens sp. nov., an anaerobic, sulfur- and Fe-reducing bacterium isolated from the mangrove sediment.</title>
        <authorList>
            <person name="Qiu D."/>
        </authorList>
    </citation>
    <scope>NUCLEOTIDE SEQUENCE [LARGE SCALE GENOMIC DNA]</scope>
    <source>
        <strain evidence="2 3">DSM 12116</strain>
    </source>
</reference>
<dbReference type="GO" id="GO:0032259">
    <property type="term" value="P:methylation"/>
    <property type="evidence" value="ECO:0007669"/>
    <property type="project" value="UniProtKB-KW"/>
</dbReference>